<name>A0A9P6AUR6_9AGAM</name>
<gene>
    <name evidence="8" type="ORF">BS47DRAFT_1394261</name>
</gene>
<feature type="compositionally biased region" description="Pro residues" evidence="7">
    <location>
        <begin position="441"/>
        <end position="450"/>
    </location>
</feature>
<evidence type="ECO:0000256" key="3">
    <source>
        <dbReference type="ARBA" id="ARBA00022490"/>
    </source>
</evidence>
<evidence type="ECO:0000313" key="8">
    <source>
        <dbReference type="EMBL" id="KAF9512374.1"/>
    </source>
</evidence>
<dbReference type="GO" id="GO:0061245">
    <property type="term" value="P:establishment or maintenance of bipolar cell polarity"/>
    <property type="evidence" value="ECO:0007669"/>
    <property type="project" value="TreeGrafter"/>
</dbReference>
<dbReference type="OrthoDB" id="45365at2759"/>
<keyword evidence="2" id="KW-0880">Kelch repeat</keyword>
<accession>A0A9P6AUR6</accession>
<protein>
    <recommendedName>
        <fullName evidence="10">Cell polarity protein</fullName>
    </recommendedName>
</protein>
<dbReference type="Gene3D" id="2.120.10.80">
    <property type="entry name" value="Kelch-type beta propeller"/>
    <property type="match status" value="2"/>
</dbReference>
<feature type="compositionally biased region" description="Basic residues" evidence="7">
    <location>
        <begin position="1"/>
        <end position="10"/>
    </location>
</feature>
<dbReference type="Proteomes" id="UP000886523">
    <property type="component" value="Unassembled WGS sequence"/>
</dbReference>
<keyword evidence="5 6" id="KW-0175">Coiled coil</keyword>
<feature type="region of interest" description="Disordered" evidence="7">
    <location>
        <begin position="630"/>
        <end position="656"/>
    </location>
</feature>
<evidence type="ECO:0000256" key="6">
    <source>
        <dbReference type="SAM" id="Coils"/>
    </source>
</evidence>
<sequence length="1437" mass="157574">MSFFSRRRQTSHPTTISPPPQVAPAVNIQSLSQSRDIPGPSEALKIQQQQGRLARETEDRPSQPTSAPSTTPTPSNGPSGSTSQQSAPRTAFPWSARRLQLPPPLILPRPGMSQPTAPSPSPFPRYGHSLPPICTASGEIFIFGGLVRESVRNDLYSFSTGNIAASLVQTFGEVPPPRVGHASALVSSVLIVWGGDTKTNEGDKQDNSLYLLNLGTREWTRVSPQGPAPVGRYGHAVTMCGTKFFVYGGQVDGAFLDDLWSFDLSSLKKGMPQWEDLTAKVGINAPARRTGHVMVTYGEKLYLWTVPLQRHVVLRYVIGDVVRSDLHRFHPLPREGHAAALVDDVMYVFGGEALMAKTWVISQPLRFQNMGPAPSGRSGHAMASAGSRVFVLGGESSTVSNPDDPSFVHVLDTKHIRYPESGRPPAANSQPLGRSSTLPLPNGPPRPPASSPNSQNSQSQSGNTPHRALSPQQQILDDTRRNLTGSPVGVRMGQPAPTGQQMQPFPSAPPGPGPASGARIKSPAPHLQPTRPRREDDAEYGLPDRSDEDGHAGGSREGALSPDQQATKIRATRSPTPTNTTRAVSPINSTAPQSISTLSNRLAARSPSPVVNAPPPADAFHYGARPSAIQTNGIHRSGSAVGHDGGGSPGNSPSDILRDLRAKESELDAARRREAWMREALIKARSQGFFWGESELPNASRDSGDIDEDMDPRNVVDMILQVKKEHAQLQSDLATQARALSDRFAEADRVKNSALQETAFFRAKAAAYESGSSNDVSKLERERSGTLERRLAAALTDSQNQARRLEELTESLATQAQLREQAEESISLATRRADHAEAAHAALMNSHAELQDKHSKAESTLREHLLQITSLTSVVQQRDADHARAQSQLEGLASSRDQHIKALEQLQSALAIATSRAEEADAKWRQSRDQISQLEADQVELRNEIELRVHDAESASARLAEAENAWAKSREEADAFRALTTGSLGQLLDSHKDIKADEERSAHGHAEKLSALEEEIASLRLLLKDFEDRARTTRTDLADNRQRLRDLTSEHSRKDLAGREAQLKDSTRAVMEADLRLNTLRNYLAENGIALDMDELFSRSAHFDPVTSSARIRELELQLAEKTRLHEDAERSFLAVERQRQTADAKLEELSGAGSPRSGSPMAQALARADAAERQLAEAEQSHKDRLQQMEADYQTAVHYVNRTEKMMRRVKEEHSRQKALNATLQAELDAIRPSSETSSRTRVVNGRITPMSDESHESTLRVQLADAHRQIQRTTAENTDLHKKINALQTEAEQVRIHLSAARREVDERLHQVEDLEAEVDRLETSLRLSRLGKSESLAEQLNNDNAALKRENEVLQQRIGLLLDVDHQPGIPRSGDRPSSGRPISHSGSENFDALSHELGDWLATSSSAHRPLSEYESDAHPQQSLSQLQRTRSP</sequence>
<keyword evidence="4" id="KW-0677">Repeat</keyword>
<feature type="compositionally biased region" description="Low complexity" evidence="7">
    <location>
        <begin position="62"/>
        <end position="86"/>
    </location>
</feature>
<evidence type="ECO:0000313" key="9">
    <source>
        <dbReference type="Proteomes" id="UP000886523"/>
    </source>
</evidence>
<feature type="compositionally biased region" description="Basic and acidic residues" evidence="7">
    <location>
        <begin position="1170"/>
        <end position="1185"/>
    </location>
</feature>
<reference evidence="8" key="1">
    <citation type="journal article" date="2020" name="Nat. Commun.">
        <title>Large-scale genome sequencing of mycorrhizal fungi provides insights into the early evolution of symbiotic traits.</title>
        <authorList>
            <person name="Miyauchi S."/>
            <person name="Kiss E."/>
            <person name="Kuo A."/>
            <person name="Drula E."/>
            <person name="Kohler A."/>
            <person name="Sanchez-Garcia M."/>
            <person name="Morin E."/>
            <person name="Andreopoulos B."/>
            <person name="Barry K.W."/>
            <person name="Bonito G."/>
            <person name="Buee M."/>
            <person name="Carver A."/>
            <person name="Chen C."/>
            <person name="Cichocki N."/>
            <person name="Clum A."/>
            <person name="Culley D."/>
            <person name="Crous P.W."/>
            <person name="Fauchery L."/>
            <person name="Girlanda M."/>
            <person name="Hayes R.D."/>
            <person name="Keri Z."/>
            <person name="LaButti K."/>
            <person name="Lipzen A."/>
            <person name="Lombard V."/>
            <person name="Magnuson J."/>
            <person name="Maillard F."/>
            <person name="Murat C."/>
            <person name="Nolan M."/>
            <person name="Ohm R.A."/>
            <person name="Pangilinan J."/>
            <person name="Pereira M.F."/>
            <person name="Perotto S."/>
            <person name="Peter M."/>
            <person name="Pfister S."/>
            <person name="Riley R."/>
            <person name="Sitrit Y."/>
            <person name="Stielow J.B."/>
            <person name="Szollosi G."/>
            <person name="Zifcakova L."/>
            <person name="Stursova M."/>
            <person name="Spatafora J.W."/>
            <person name="Tedersoo L."/>
            <person name="Vaario L.M."/>
            <person name="Yamada A."/>
            <person name="Yan M."/>
            <person name="Wang P."/>
            <person name="Xu J."/>
            <person name="Bruns T."/>
            <person name="Baldrian P."/>
            <person name="Vilgalys R."/>
            <person name="Dunand C."/>
            <person name="Henrissat B."/>
            <person name="Grigoriev I.V."/>
            <person name="Hibbett D."/>
            <person name="Nagy L.G."/>
            <person name="Martin F.M."/>
        </authorList>
    </citation>
    <scope>NUCLEOTIDE SEQUENCE</scope>
    <source>
        <strain evidence="8">UP504</strain>
    </source>
</reference>
<dbReference type="EMBL" id="MU128987">
    <property type="protein sequence ID" value="KAF9512374.1"/>
    <property type="molecule type" value="Genomic_DNA"/>
</dbReference>
<feature type="region of interest" description="Disordered" evidence="7">
    <location>
        <begin position="1"/>
        <end position="124"/>
    </location>
</feature>
<organism evidence="8 9">
    <name type="scientific">Hydnum rufescens UP504</name>
    <dbReference type="NCBI Taxonomy" id="1448309"/>
    <lineage>
        <taxon>Eukaryota</taxon>
        <taxon>Fungi</taxon>
        <taxon>Dikarya</taxon>
        <taxon>Basidiomycota</taxon>
        <taxon>Agaricomycotina</taxon>
        <taxon>Agaricomycetes</taxon>
        <taxon>Cantharellales</taxon>
        <taxon>Hydnaceae</taxon>
        <taxon>Hydnum</taxon>
    </lineage>
</organism>
<dbReference type="SUPFAM" id="SSF117281">
    <property type="entry name" value="Kelch motif"/>
    <property type="match status" value="2"/>
</dbReference>
<keyword evidence="9" id="KW-1185">Reference proteome</keyword>
<feature type="coiled-coil region" evidence="6">
    <location>
        <begin position="788"/>
        <end position="867"/>
    </location>
</feature>
<dbReference type="PANTHER" id="PTHR23244">
    <property type="entry name" value="KELCH REPEAT DOMAIN"/>
    <property type="match status" value="1"/>
</dbReference>
<evidence type="ECO:0000256" key="4">
    <source>
        <dbReference type="ARBA" id="ARBA00022737"/>
    </source>
</evidence>
<evidence type="ECO:0008006" key="10">
    <source>
        <dbReference type="Google" id="ProtNLM"/>
    </source>
</evidence>
<feature type="region of interest" description="Disordered" evidence="7">
    <location>
        <begin position="1368"/>
        <end position="1394"/>
    </location>
</feature>
<feature type="coiled-coil region" evidence="6">
    <location>
        <begin position="903"/>
        <end position="1029"/>
    </location>
</feature>
<feature type="region of interest" description="Disordered" evidence="7">
    <location>
        <begin position="1408"/>
        <end position="1437"/>
    </location>
</feature>
<evidence type="ECO:0000256" key="7">
    <source>
        <dbReference type="SAM" id="MobiDB-lite"/>
    </source>
</evidence>
<comment type="subcellular location">
    <subcellularLocation>
        <location evidence="1">Cytoplasm</location>
    </subcellularLocation>
</comment>
<evidence type="ECO:0000256" key="5">
    <source>
        <dbReference type="ARBA" id="ARBA00023054"/>
    </source>
</evidence>
<feature type="region of interest" description="Disordered" evidence="7">
    <location>
        <begin position="418"/>
        <end position="594"/>
    </location>
</feature>
<comment type="caution">
    <text evidence="8">The sequence shown here is derived from an EMBL/GenBank/DDBJ whole genome shotgun (WGS) entry which is preliminary data.</text>
</comment>
<dbReference type="InterPro" id="IPR015915">
    <property type="entry name" value="Kelch-typ_b-propeller"/>
</dbReference>
<feature type="coiled-coil region" evidence="6">
    <location>
        <begin position="1265"/>
        <end position="1360"/>
    </location>
</feature>
<feature type="compositionally biased region" description="Basic and acidic residues" evidence="7">
    <location>
        <begin position="532"/>
        <end position="551"/>
    </location>
</feature>
<dbReference type="PANTHER" id="PTHR23244:SF456">
    <property type="entry name" value="MULTIPLE EPIDERMAL GROWTH FACTOR-LIKE DOMAINS PROTEIN 8"/>
    <property type="match status" value="1"/>
</dbReference>
<keyword evidence="3" id="KW-0963">Cytoplasm</keyword>
<evidence type="ECO:0000256" key="2">
    <source>
        <dbReference type="ARBA" id="ARBA00022441"/>
    </source>
</evidence>
<feature type="region of interest" description="Disordered" evidence="7">
    <location>
        <begin position="1145"/>
        <end position="1185"/>
    </location>
</feature>
<feature type="compositionally biased region" description="Low complexity" evidence="7">
    <location>
        <begin position="451"/>
        <end position="465"/>
    </location>
</feature>
<dbReference type="GO" id="GO:0051285">
    <property type="term" value="C:cell cortex of cell tip"/>
    <property type="evidence" value="ECO:0007669"/>
    <property type="project" value="TreeGrafter"/>
</dbReference>
<evidence type="ECO:0000256" key="1">
    <source>
        <dbReference type="ARBA" id="ARBA00004496"/>
    </source>
</evidence>
<feature type="compositionally biased region" description="Polar residues" evidence="7">
    <location>
        <begin position="562"/>
        <end position="594"/>
    </location>
</feature>
<proteinExistence type="predicted"/>
<dbReference type="SUPFAM" id="SSF57997">
    <property type="entry name" value="Tropomyosin"/>
    <property type="match status" value="1"/>
</dbReference>
<feature type="compositionally biased region" description="Low complexity" evidence="7">
    <location>
        <begin position="1425"/>
        <end position="1437"/>
    </location>
</feature>
<dbReference type="Pfam" id="PF24681">
    <property type="entry name" value="Kelch_KLHDC2_KLHL20_DRC7"/>
    <property type="match status" value="1"/>
</dbReference>
<dbReference type="FunFam" id="2.120.10.80:FF:000049">
    <property type="entry name" value="Cell polarity protein (Tea1)"/>
    <property type="match status" value="1"/>
</dbReference>